<dbReference type="InterPro" id="IPR008271">
    <property type="entry name" value="Ser/Thr_kinase_AS"/>
</dbReference>
<organism evidence="9 10">
    <name type="scientific">Nocardiopsis gilva YIM 90087</name>
    <dbReference type="NCBI Taxonomy" id="1235441"/>
    <lineage>
        <taxon>Bacteria</taxon>
        <taxon>Bacillati</taxon>
        <taxon>Actinomycetota</taxon>
        <taxon>Actinomycetes</taxon>
        <taxon>Streptosporangiales</taxon>
        <taxon>Nocardiopsidaceae</taxon>
        <taxon>Nocardiopsis</taxon>
    </lineage>
</organism>
<sequence>MTDTSPTRFAPLLDDDPRRIGPYQPIGRIGAGGMGAVFAAPAAPGQYVAVKVVRETLATNPEFRARFAREVDLVSRVHSPCVPEFLGGDTSAETPWLATTYIPGPTLREHIQHNGPLTSGRLLGLAAGLADALAAVHAAGIVHRDLKPGNVLLSPSGPKVLDFGIARALEETALTRTGGVIGTTGWMSPEQSGAVDGALTDRSDMFSWGALVAYAATGREPFGSGPPDALAYRIRNGEPDLDGVPNELRPLVQAALSKDPGVRPTAVDALRSVEGLWGVARGPGFSPAADPAAVAPALLAAEWVGMEAAAPKPPRNRRRVPMVLGAVAGVLVLTAAAAGAAQFTGMAPWSASGDPTPGTDPASPTPDAGDSGETGNGATEDSGGTGGSEDSSDAGDGAEPGEDGTSGPSAEAVAKVEAATDSAEAAPAAARGDVAEFATRAGGGIYGTYAYVYEMTSTGEGIAFTVNGQTDGVRAQAPGFTHEAFYVIADGKKILPQADFTYTPDPNSPQGQEDGRFSLTFPGAPESALLAYQSPDTPNAGTLPPVGICYDLGQGGYFTLDYATCT</sequence>
<dbReference type="Gene3D" id="1.10.510.10">
    <property type="entry name" value="Transferase(Phosphotransferase) domain 1"/>
    <property type="match status" value="1"/>
</dbReference>
<dbReference type="Gene3D" id="3.30.200.20">
    <property type="entry name" value="Phosphorylase Kinase, domain 1"/>
    <property type="match status" value="1"/>
</dbReference>
<dbReference type="GO" id="GO:0004674">
    <property type="term" value="F:protein serine/threonine kinase activity"/>
    <property type="evidence" value="ECO:0007669"/>
    <property type="project" value="TreeGrafter"/>
</dbReference>
<dbReference type="InterPro" id="IPR017441">
    <property type="entry name" value="Protein_kinase_ATP_BS"/>
</dbReference>
<feature type="binding site" evidence="5">
    <location>
        <position position="51"/>
    </location>
    <ligand>
        <name>ATP</name>
        <dbReference type="ChEBI" id="CHEBI:30616"/>
    </ligand>
</feature>
<evidence type="ECO:0000313" key="10">
    <source>
        <dbReference type="Proteomes" id="UP000215005"/>
    </source>
</evidence>
<keyword evidence="4 5" id="KW-0067">ATP-binding</keyword>
<dbReference type="SUPFAM" id="SSF56112">
    <property type="entry name" value="Protein kinase-like (PK-like)"/>
    <property type="match status" value="1"/>
</dbReference>
<dbReference type="PROSITE" id="PS00108">
    <property type="entry name" value="PROTEIN_KINASE_ST"/>
    <property type="match status" value="1"/>
</dbReference>
<dbReference type="GO" id="GO:0005524">
    <property type="term" value="F:ATP binding"/>
    <property type="evidence" value="ECO:0007669"/>
    <property type="project" value="UniProtKB-UniRule"/>
</dbReference>
<dbReference type="Proteomes" id="UP000215005">
    <property type="component" value="Chromosome"/>
</dbReference>
<dbReference type="CDD" id="cd14014">
    <property type="entry name" value="STKc_PknB_like"/>
    <property type="match status" value="1"/>
</dbReference>
<name>A0A223SAA6_9ACTN</name>
<dbReference type="SMART" id="SM00220">
    <property type="entry name" value="S_TKc"/>
    <property type="match status" value="1"/>
</dbReference>
<keyword evidence="7" id="KW-1133">Transmembrane helix</keyword>
<dbReference type="InterPro" id="IPR000719">
    <property type="entry name" value="Prot_kinase_dom"/>
</dbReference>
<evidence type="ECO:0000256" key="4">
    <source>
        <dbReference type="ARBA" id="ARBA00022840"/>
    </source>
</evidence>
<reference evidence="9 10" key="1">
    <citation type="submission" date="2017-08" db="EMBL/GenBank/DDBJ databases">
        <title>The complete genome sequence of Nocardiopsis gilva YIM 90087.</title>
        <authorList>
            <person name="Yin M."/>
            <person name="Tang S."/>
        </authorList>
    </citation>
    <scope>NUCLEOTIDE SEQUENCE [LARGE SCALE GENOMIC DNA]</scope>
    <source>
        <strain evidence="9 10">YIM 90087</strain>
    </source>
</reference>
<dbReference type="EMBL" id="CP022753">
    <property type="protein sequence ID" value="ASU85058.1"/>
    <property type="molecule type" value="Genomic_DNA"/>
</dbReference>
<feature type="transmembrane region" description="Helical" evidence="7">
    <location>
        <begin position="322"/>
        <end position="343"/>
    </location>
</feature>
<evidence type="ECO:0000313" key="9">
    <source>
        <dbReference type="EMBL" id="ASU85058.1"/>
    </source>
</evidence>
<evidence type="ECO:0000256" key="5">
    <source>
        <dbReference type="PROSITE-ProRule" id="PRU10141"/>
    </source>
</evidence>
<keyword evidence="10" id="KW-1185">Reference proteome</keyword>
<evidence type="ECO:0000256" key="2">
    <source>
        <dbReference type="ARBA" id="ARBA00022741"/>
    </source>
</evidence>
<dbReference type="KEGG" id="ngv:CDO52_21680"/>
<evidence type="ECO:0000256" key="3">
    <source>
        <dbReference type="ARBA" id="ARBA00022777"/>
    </source>
</evidence>
<keyword evidence="7" id="KW-0812">Transmembrane</keyword>
<keyword evidence="2 5" id="KW-0547">Nucleotide-binding</keyword>
<dbReference type="RefSeq" id="WP_094932650.1">
    <property type="nucleotide sequence ID" value="NZ_CP022753.1"/>
</dbReference>
<dbReference type="InterPro" id="IPR011009">
    <property type="entry name" value="Kinase-like_dom_sf"/>
</dbReference>
<keyword evidence="3" id="KW-0418">Kinase</keyword>
<evidence type="ECO:0000259" key="8">
    <source>
        <dbReference type="PROSITE" id="PS50011"/>
    </source>
</evidence>
<dbReference type="OrthoDB" id="3414931at2"/>
<protein>
    <recommendedName>
        <fullName evidence="8">Protein kinase domain-containing protein</fullName>
    </recommendedName>
</protein>
<gene>
    <name evidence="9" type="ORF">CDO52_21680</name>
</gene>
<feature type="region of interest" description="Disordered" evidence="6">
    <location>
        <begin position="348"/>
        <end position="419"/>
    </location>
</feature>
<evidence type="ECO:0000256" key="1">
    <source>
        <dbReference type="ARBA" id="ARBA00022679"/>
    </source>
</evidence>
<dbReference type="PROSITE" id="PS50011">
    <property type="entry name" value="PROTEIN_KINASE_DOM"/>
    <property type="match status" value="1"/>
</dbReference>
<dbReference type="PANTHER" id="PTHR43289">
    <property type="entry name" value="MITOGEN-ACTIVATED PROTEIN KINASE KINASE KINASE 20-RELATED"/>
    <property type="match status" value="1"/>
</dbReference>
<dbReference type="PANTHER" id="PTHR43289:SF34">
    <property type="entry name" value="SERINE_THREONINE-PROTEIN KINASE YBDM-RELATED"/>
    <property type="match status" value="1"/>
</dbReference>
<keyword evidence="1" id="KW-0808">Transferase</keyword>
<proteinExistence type="predicted"/>
<evidence type="ECO:0000256" key="6">
    <source>
        <dbReference type="SAM" id="MobiDB-lite"/>
    </source>
</evidence>
<dbReference type="PROSITE" id="PS00107">
    <property type="entry name" value="PROTEIN_KINASE_ATP"/>
    <property type="match status" value="1"/>
</dbReference>
<dbReference type="Pfam" id="PF00069">
    <property type="entry name" value="Pkinase"/>
    <property type="match status" value="1"/>
</dbReference>
<evidence type="ECO:0000256" key="7">
    <source>
        <dbReference type="SAM" id="Phobius"/>
    </source>
</evidence>
<feature type="domain" description="Protein kinase" evidence="8">
    <location>
        <begin position="23"/>
        <end position="276"/>
    </location>
</feature>
<dbReference type="AlphaFoldDB" id="A0A223SAA6"/>
<accession>A0A223SAA6</accession>
<keyword evidence="7" id="KW-0472">Membrane</keyword>